<name>A0A9P7YU51_9HELO</name>
<evidence type="ECO:0000313" key="2">
    <source>
        <dbReference type="Proteomes" id="UP000887226"/>
    </source>
</evidence>
<dbReference type="Gene3D" id="3.40.50.1580">
    <property type="entry name" value="Nucleoside phosphorylase domain"/>
    <property type="match status" value="1"/>
</dbReference>
<gene>
    <name evidence="1" type="ORF">BJ878DRAFT_530596</name>
</gene>
<dbReference type="EMBL" id="MU254861">
    <property type="protein sequence ID" value="KAG9239830.1"/>
    <property type="molecule type" value="Genomic_DNA"/>
</dbReference>
<dbReference type="InterPro" id="IPR035994">
    <property type="entry name" value="Nucleoside_phosphorylase_sf"/>
</dbReference>
<dbReference type="GO" id="GO:0009116">
    <property type="term" value="P:nucleoside metabolic process"/>
    <property type="evidence" value="ECO:0007669"/>
    <property type="project" value="InterPro"/>
</dbReference>
<proteinExistence type="predicted"/>
<organism evidence="1 2">
    <name type="scientific">Calycina marina</name>
    <dbReference type="NCBI Taxonomy" id="1763456"/>
    <lineage>
        <taxon>Eukaryota</taxon>
        <taxon>Fungi</taxon>
        <taxon>Dikarya</taxon>
        <taxon>Ascomycota</taxon>
        <taxon>Pezizomycotina</taxon>
        <taxon>Leotiomycetes</taxon>
        <taxon>Helotiales</taxon>
        <taxon>Pezizellaceae</taxon>
        <taxon>Calycina</taxon>
    </lineage>
</organism>
<evidence type="ECO:0000313" key="1">
    <source>
        <dbReference type="EMBL" id="KAG9239830.1"/>
    </source>
</evidence>
<keyword evidence="2" id="KW-1185">Reference proteome</keyword>
<protein>
    <submittedName>
        <fullName evidence="1">Uncharacterized protein</fullName>
    </submittedName>
</protein>
<accession>A0A9P7YU51</accession>
<dbReference type="AlphaFoldDB" id="A0A9P7YU51"/>
<dbReference type="GO" id="GO:0003824">
    <property type="term" value="F:catalytic activity"/>
    <property type="evidence" value="ECO:0007669"/>
    <property type="project" value="InterPro"/>
</dbReference>
<sequence>MQGMLTEKHANWPKKVGDINYYVLGRVGEHNVVVVYLNLAQLRKGVKRSIMASLYGRFRIQLGFIIGVGHEAPKEYRDMRGGDLALG</sequence>
<reference evidence="1" key="1">
    <citation type="journal article" date="2021" name="IMA Fungus">
        <title>Genomic characterization of three marine fungi, including Emericellopsis atlantica sp. nov. with signatures of a generalist lifestyle and marine biomass degradation.</title>
        <authorList>
            <person name="Hagestad O.C."/>
            <person name="Hou L."/>
            <person name="Andersen J.H."/>
            <person name="Hansen E.H."/>
            <person name="Altermark B."/>
            <person name="Li C."/>
            <person name="Kuhnert E."/>
            <person name="Cox R.J."/>
            <person name="Crous P.W."/>
            <person name="Spatafora J.W."/>
            <person name="Lail K."/>
            <person name="Amirebrahimi M."/>
            <person name="Lipzen A."/>
            <person name="Pangilinan J."/>
            <person name="Andreopoulos W."/>
            <person name="Hayes R.D."/>
            <person name="Ng V."/>
            <person name="Grigoriev I.V."/>
            <person name="Jackson S.A."/>
            <person name="Sutton T.D.S."/>
            <person name="Dobson A.D.W."/>
            <person name="Rama T."/>
        </authorList>
    </citation>
    <scope>NUCLEOTIDE SEQUENCE</scope>
    <source>
        <strain evidence="1">TRa3180A</strain>
    </source>
</reference>
<dbReference type="Proteomes" id="UP000887226">
    <property type="component" value="Unassembled WGS sequence"/>
</dbReference>
<dbReference type="OrthoDB" id="1577640at2759"/>
<comment type="caution">
    <text evidence="1">The sequence shown here is derived from an EMBL/GenBank/DDBJ whole genome shotgun (WGS) entry which is preliminary data.</text>
</comment>